<name>A0A2H9T2L7_9ZZZZ</name>
<gene>
    <name evidence="2" type="ORF">CI610_03616</name>
</gene>
<evidence type="ECO:0000313" key="2">
    <source>
        <dbReference type="EMBL" id="PJE77462.1"/>
    </source>
</evidence>
<reference evidence="2" key="1">
    <citation type="journal article" date="2017" name="Appl. Environ. Microbiol.">
        <title>Molecular characterization of an Endozoicomonas-like organism causing infection in king scallop Pecten maximus L.</title>
        <authorList>
            <person name="Cano I."/>
            <person name="van Aerle R."/>
            <person name="Ross S."/>
            <person name="Verner-Jeffreys D.W."/>
            <person name="Paley R.K."/>
            <person name="Rimmer G."/>
            <person name="Ryder D."/>
            <person name="Hooper P."/>
            <person name="Stone D."/>
            <person name="Feist S.W."/>
        </authorList>
    </citation>
    <scope>NUCLEOTIDE SEQUENCE</scope>
</reference>
<sequence>MPDPASDLPDPASDFPDPTSDLLDPASDLPDPAFDNGRATIFNRAQTLMILLLYLERKHKFGSVVYKKKTLWFEITEKLNTHFKTTFTAGQVEGRWKTQLAAYRQYKDDQNKSGNSRKEFPDEAEFTEILGDRHDLEPAYKLQSMPAKESVGSQNSSGEGKRKASNDGNSCEKKKTKPRTSTTNDTITFLKSYVESQNENNKTKAEALEKRHNEKMGVLQEMLKAMKDQQ</sequence>
<protein>
    <submittedName>
        <fullName evidence="2">Uncharacterized protein</fullName>
    </submittedName>
</protein>
<feature type="compositionally biased region" description="Basic and acidic residues" evidence="1">
    <location>
        <begin position="159"/>
        <end position="173"/>
    </location>
</feature>
<evidence type="ECO:0000256" key="1">
    <source>
        <dbReference type="SAM" id="MobiDB-lite"/>
    </source>
</evidence>
<comment type="caution">
    <text evidence="2">The sequence shown here is derived from an EMBL/GenBank/DDBJ whole genome shotgun (WGS) entry which is preliminary data.</text>
</comment>
<accession>A0A2H9T2L7</accession>
<proteinExistence type="predicted"/>
<feature type="region of interest" description="Disordered" evidence="1">
    <location>
        <begin position="1"/>
        <end position="30"/>
    </location>
</feature>
<dbReference type="EMBL" id="NSIT01000584">
    <property type="protein sequence ID" value="PJE77462.1"/>
    <property type="molecule type" value="Genomic_DNA"/>
</dbReference>
<dbReference type="AlphaFoldDB" id="A0A2H9T2L7"/>
<organism evidence="2">
    <name type="scientific">invertebrate metagenome</name>
    <dbReference type="NCBI Taxonomy" id="1711999"/>
    <lineage>
        <taxon>unclassified sequences</taxon>
        <taxon>metagenomes</taxon>
        <taxon>organismal metagenomes</taxon>
    </lineage>
</organism>
<feature type="region of interest" description="Disordered" evidence="1">
    <location>
        <begin position="143"/>
        <end position="185"/>
    </location>
</feature>